<dbReference type="AlphaFoldDB" id="A0A2V3IFD7"/>
<evidence type="ECO:0000313" key="3">
    <source>
        <dbReference type="EMBL" id="PXF40787.1"/>
    </source>
</evidence>
<evidence type="ECO:0000256" key="2">
    <source>
        <dbReference type="SAM" id="MobiDB-lite"/>
    </source>
</evidence>
<dbReference type="Proteomes" id="UP000247409">
    <property type="component" value="Unassembled WGS sequence"/>
</dbReference>
<organism evidence="3 4">
    <name type="scientific">Gracilariopsis chorda</name>
    <dbReference type="NCBI Taxonomy" id="448386"/>
    <lineage>
        <taxon>Eukaryota</taxon>
        <taxon>Rhodophyta</taxon>
        <taxon>Florideophyceae</taxon>
        <taxon>Rhodymeniophycidae</taxon>
        <taxon>Gracilariales</taxon>
        <taxon>Gracilariaceae</taxon>
        <taxon>Gracilariopsis</taxon>
    </lineage>
</organism>
<reference evidence="3 4" key="1">
    <citation type="journal article" date="2018" name="Mol. Biol. Evol.">
        <title>Analysis of the draft genome of the red seaweed Gracilariopsis chorda provides insights into genome size evolution in Rhodophyta.</title>
        <authorList>
            <person name="Lee J."/>
            <person name="Yang E.C."/>
            <person name="Graf L."/>
            <person name="Yang J.H."/>
            <person name="Qiu H."/>
            <person name="Zel Zion U."/>
            <person name="Chan C.X."/>
            <person name="Stephens T.G."/>
            <person name="Weber A.P.M."/>
            <person name="Boo G.H."/>
            <person name="Boo S.M."/>
            <person name="Kim K.M."/>
            <person name="Shin Y."/>
            <person name="Jung M."/>
            <person name="Lee S.J."/>
            <person name="Yim H.S."/>
            <person name="Lee J.H."/>
            <person name="Bhattacharya D."/>
            <person name="Yoon H.S."/>
        </authorList>
    </citation>
    <scope>NUCLEOTIDE SEQUENCE [LARGE SCALE GENOMIC DNA]</scope>
    <source>
        <strain evidence="3 4">SKKU-2015</strain>
        <tissue evidence="3">Whole body</tissue>
    </source>
</reference>
<evidence type="ECO:0000256" key="1">
    <source>
        <dbReference type="SAM" id="Coils"/>
    </source>
</evidence>
<keyword evidence="1" id="KW-0175">Coiled coil</keyword>
<feature type="compositionally biased region" description="Basic residues" evidence="2">
    <location>
        <begin position="273"/>
        <end position="291"/>
    </location>
</feature>
<feature type="region of interest" description="Disordered" evidence="2">
    <location>
        <begin position="244"/>
        <end position="291"/>
    </location>
</feature>
<feature type="region of interest" description="Disordered" evidence="2">
    <location>
        <begin position="173"/>
        <end position="192"/>
    </location>
</feature>
<keyword evidence="4" id="KW-1185">Reference proteome</keyword>
<comment type="caution">
    <text evidence="3">The sequence shown here is derived from an EMBL/GenBank/DDBJ whole genome shotgun (WGS) entry which is preliminary data.</text>
</comment>
<proteinExistence type="predicted"/>
<protein>
    <submittedName>
        <fullName evidence="3">Uncharacterized protein</fullName>
    </submittedName>
</protein>
<evidence type="ECO:0000313" key="4">
    <source>
        <dbReference type="Proteomes" id="UP000247409"/>
    </source>
</evidence>
<dbReference type="EMBL" id="NBIV01000260">
    <property type="protein sequence ID" value="PXF40787.1"/>
    <property type="molecule type" value="Genomic_DNA"/>
</dbReference>
<sequence>MEAYRVQSDALHELLQLSSHSILSLRHQNTLLSARQATLQASHKFDAALHTLAVASSSRAAPSSPPRSTRLQAQCTALRAQLSDAQSRTTHLSKLLEEANARVTALTEQLSRRGAKLDELAQRRVHDQRHINTLTQNEHRLTTQLEQMQQQLQASVEQTVPARFNEARLLSPAPLAVPSPSESRSRYTDTMPFDEDAPVEVHVGELQRTLDEHVARADVAHNVSTATRTSLSDDAPRCTPLKRKRAVSVTPLRRSPRQTLVAARANRQSPPKRSTRRKTWRNKKRSDRSSS</sequence>
<accession>A0A2V3IFD7</accession>
<feature type="coiled-coil region" evidence="1">
    <location>
        <begin position="131"/>
        <end position="158"/>
    </location>
</feature>
<name>A0A2V3IFD7_9FLOR</name>
<gene>
    <name evidence="3" type="ORF">BWQ96_09497</name>
</gene>